<organism evidence="2">
    <name type="scientific">Nymphaea colorata</name>
    <name type="common">pocket water lily</name>
    <dbReference type="NCBI Taxonomy" id="210225"/>
    <lineage>
        <taxon>Eukaryota</taxon>
        <taxon>Viridiplantae</taxon>
        <taxon>Streptophyta</taxon>
        <taxon>Embryophyta</taxon>
        <taxon>Tracheophyta</taxon>
        <taxon>Spermatophyta</taxon>
        <taxon>Magnoliopsida</taxon>
        <taxon>Nymphaeales</taxon>
        <taxon>Nymphaeaceae</taxon>
        <taxon>Nymphaea</taxon>
    </lineage>
</organism>
<protein>
    <submittedName>
        <fullName evidence="2">Uncharacterized protein</fullName>
    </submittedName>
</protein>
<evidence type="ECO:0000313" key="2">
    <source>
        <dbReference type="EMBL" id="VVW22069.1"/>
    </source>
</evidence>
<dbReference type="AlphaFoldDB" id="A0A5K1CEK0"/>
<feature type="region of interest" description="Disordered" evidence="1">
    <location>
        <begin position="1"/>
        <end position="27"/>
    </location>
</feature>
<reference evidence="2" key="1">
    <citation type="submission" date="2019-09" db="EMBL/GenBank/DDBJ databases">
        <authorList>
            <person name="Zhang L."/>
        </authorList>
    </citation>
    <scope>NUCLEOTIDE SEQUENCE</scope>
</reference>
<feature type="compositionally biased region" description="Polar residues" evidence="1">
    <location>
        <begin position="15"/>
        <end position="27"/>
    </location>
</feature>
<name>A0A5K1CEK0_9MAGN</name>
<feature type="compositionally biased region" description="Basic and acidic residues" evidence="1">
    <location>
        <begin position="1"/>
        <end position="12"/>
    </location>
</feature>
<sequence length="116" mass="13021">MLTHESQLKEAEIETNPNINHLNKHNPSYNQAKISVRINNRGGGGNYYKQNRNRVICQYYDKPGHSAKICFKITKLGQKQHPNHAATGKNISPPHALYASNAGMNDAMWYPDSGAM</sequence>
<evidence type="ECO:0000256" key="1">
    <source>
        <dbReference type="SAM" id="MobiDB-lite"/>
    </source>
</evidence>
<gene>
    <name evidence="2" type="ORF">NYM_LOCUS17506</name>
</gene>
<proteinExistence type="predicted"/>
<dbReference type="EMBL" id="LR721782">
    <property type="protein sequence ID" value="VVW22069.1"/>
    <property type="molecule type" value="Genomic_DNA"/>
</dbReference>
<accession>A0A5K1CEK0</accession>